<reference evidence="1 2" key="1">
    <citation type="submission" date="2016-12" db="EMBL/GenBank/DDBJ databases">
        <title>The whole genome sequencing and assembly of Bacillus cohnii DSM 6307T strain.</title>
        <authorList>
            <person name="Lee Y.-J."/>
            <person name="Yi H."/>
            <person name="Bahn Y.-S."/>
            <person name="Kim J.F."/>
            <person name="Lee D.-W."/>
        </authorList>
    </citation>
    <scope>NUCLEOTIDE SEQUENCE [LARGE SCALE GENOMIC DNA]</scope>
    <source>
        <strain evidence="1 2">DSM 6307</strain>
    </source>
</reference>
<sequence length="120" mass="14121">MIFYVMVVATILVSFELYKRFFPIKGITCKDDVVGDQQVVLDIRDYNEKDIFKKVSIHIPYAYLRRNYREIPKQPLHVIATNQMELNLGLRFLLSRGFDVRSYEILECPCREKRGILSGT</sequence>
<evidence type="ECO:0000313" key="1">
    <source>
        <dbReference type="EMBL" id="AST90902.1"/>
    </source>
</evidence>
<dbReference type="STRING" id="1314751.GCA_001591425_00045"/>
<dbReference type="EMBL" id="CP018866">
    <property type="protein sequence ID" value="AST90902.1"/>
    <property type="molecule type" value="Genomic_DNA"/>
</dbReference>
<dbReference type="AlphaFoldDB" id="A0A223KN47"/>
<proteinExistence type="predicted"/>
<dbReference type="Proteomes" id="UP000215224">
    <property type="component" value="Chromosome"/>
</dbReference>
<accession>A0A223KN47</accession>
<gene>
    <name evidence="1" type="ORF">BC6307_06200</name>
</gene>
<name>A0A223KN47_9BACI</name>
<keyword evidence="2" id="KW-1185">Reference proteome</keyword>
<dbReference type="RefSeq" id="WP_066410699.1">
    <property type="nucleotide sequence ID" value="NZ_CP018866.1"/>
</dbReference>
<protein>
    <recommendedName>
        <fullName evidence="3">Sulfurtransferase</fullName>
    </recommendedName>
</protein>
<evidence type="ECO:0008006" key="3">
    <source>
        <dbReference type="Google" id="ProtNLM"/>
    </source>
</evidence>
<dbReference type="KEGG" id="bcoh:BC6307_06200"/>
<organism evidence="1 2">
    <name type="scientific">Sutcliffiella cohnii</name>
    <dbReference type="NCBI Taxonomy" id="33932"/>
    <lineage>
        <taxon>Bacteria</taxon>
        <taxon>Bacillati</taxon>
        <taxon>Bacillota</taxon>
        <taxon>Bacilli</taxon>
        <taxon>Bacillales</taxon>
        <taxon>Bacillaceae</taxon>
        <taxon>Sutcliffiella</taxon>
    </lineage>
</organism>
<evidence type="ECO:0000313" key="2">
    <source>
        <dbReference type="Proteomes" id="UP000215224"/>
    </source>
</evidence>